<dbReference type="InterPro" id="IPR016032">
    <property type="entry name" value="Sig_transdc_resp-reg_C-effctor"/>
</dbReference>
<evidence type="ECO:0000313" key="5">
    <source>
        <dbReference type="EMBL" id="MBC5767569.1"/>
    </source>
</evidence>
<evidence type="ECO:0000256" key="3">
    <source>
        <dbReference type="ARBA" id="ARBA00023163"/>
    </source>
</evidence>
<protein>
    <submittedName>
        <fullName evidence="5">LuxR family transcriptional regulator</fullName>
    </submittedName>
</protein>
<evidence type="ECO:0000259" key="4">
    <source>
        <dbReference type="PROSITE" id="PS50043"/>
    </source>
</evidence>
<dbReference type="Gene3D" id="1.10.10.10">
    <property type="entry name" value="Winged helix-like DNA-binding domain superfamily/Winged helix DNA-binding domain"/>
    <property type="match status" value="1"/>
</dbReference>
<keyword evidence="1" id="KW-0805">Transcription regulation</keyword>
<dbReference type="EMBL" id="JACORU010000011">
    <property type="protein sequence ID" value="MBC5767569.1"/>
    <property type="molecule type" value="Genomic_DNA"/>
</dbReference>
<keyword evidence="2" id="KW-0238">DNA-binding</keyword>
<dbReference type="Gene3D" id="3.30.450.80">
    <property type="entry name" value="Transcription factor LuxR-like, autoinducer-binding domain"/>
    <property type="match status" value="1"/>
</dbReference>
<proteinExistence type="predicted"/>
<dbReference type="PROSITE" id="PS00622">
    <property type="entry name" value="HTH_LUXR_1"/>
    <property type="match status" value="1"/>
</dbReference>
<evidence type="ECO:0000313" key="6">
    <source>
        <dbReference type="Proteomes" id="UP000596827"/>
    </source>
</evidence>
<keyword evidence="3" id="KW-0804">Transcription</keyword>
<dbReference type="Pfam" id="PF03472">
    <property type="entry name" value="Autoind_bind"/>
    <property type="match status" value="1"/>
</dbReference>
<dbReference type="InterPro" id="IPR036388">
    <property type="entry name" value="WH-like_DNA-bd_sf"/>
</dbReference>
<gene>
    <name evidence="5" type="ORF">H8R02_24100</name>
</gene>
<sequence>MGDAQHLFTIASVTSATDEADLLRRLQDASRVLGFDYVLAGIEWRRRALPPIQHITSGWPQPYQQVYAQRGLIAVDPTVPHCQTHTEPLEWSEAMYVTAASREVFEESRRFGLHHGLSVPVHENGNIVSMLSLGRDRAFDSDNERQLVVAGGLILANCTHVVIKRVLFPGFAKQIANELTGQELECLKWLAQGKSNPVIADILNISDNTVEFHMKSLFRKLKVTTRVHAAIVAVEMNLV</sequence>
<organism evidence="5 6">
    <name type="scientific">Ramlibacter albus</name>
    <dbReference type="NCBI Taxonomy" id="2079448"/>
    <lineage>
        <taxon>Bacteria</taxon>
        <taxon>Pseudomonadati</taxon>
        <taxon>Pseudomonadota</taxon>
        <taxon>Betaproteobacteria</taxon>
        <taxon>Burkholderiales</taxon>
        <taxon>Comamonadaceae</taxon>
        <taxon>Ramlibacter</taxon>
    </lineage>
</organism>
<dbReference type="GO" id="GO:0006355">
    <property type="term" value="P:regulation of DNA-templated transcription"/>
    <property type="evidence" value="ECO:0007669"/>
    <property type="project" value="InterPro"/>
</dbReference>
<dbReference type="AlphaFoldDB" id="A0A923S4G1"/>
<name>A0A923S4G1_9BURK</name>
<dbReference type="SMART" id="SM00421">
    <property type="entry name" value="HTH_LUXR"/>
    <property type="match status" value="1"/>
</dbReference>
<dbReference type="InterPro" id="IPR000792">
    <property type="entry name" value="Tscrpt_reg_LuxR_C"/>
</dbReference>
<dbReference type="GO" id="GO:0003677">
    <property type="term" value="F:DNA binding"/>
    <property type="evidence" value="ECO:0007669"/>
    <property type="project" value="UniProtKB-KW"/>
</dbReference>
<dbReference type="PRINTS" id="PR00038">
    <property type="entry name" value="HTHLUXR"/>
</dbReference>
<comment type="caution">
    <text evidence="5">The sequence shown here is derived from an EMBL/GenBank/DDBJ whole genome shotgun (WGS) entry which is preliminary data.</text>
</comment>
<dbReference type="PANTHER" id="PTHR44688:SF16">
    <property type="entry name" value="DNA-BINDING TRANSCRIPTIONAL ACTIVATOR DEVR_DOSR"/>
    <property type="match status" value="1"/>
</dbReference>
<dbReference type="SUPFAM" id="SSF75516">
    <property type="entry name" value="Pheromone-binding domain of LuxR-like quorum-sensing transcription factors"/>
    <property type="match status" value="1"/>
</dbReference>
<dbReference type="Pfam" id="PF00196">
    <property type="entry name" value="GerE"/>
    <property type="match status" value="1"/>
</dbReference>
<dbReference type="Proteomes" id="UP000596827">
    <property type="component" value="Unassembled WGS sequence"/>
</dbReference>
<evidence type="ECO:0000256" key="2">
    <source>
        <dbReference type="ARBA" id="ARBA00023125"/>
    </source>
</evidence>
<keyword evidence="6" id="KW-1185">Reference proteome</keyword>
<dbReference type="PANTHER" id="PTHR44688">
    <property type="entry name" value="DNA-BINDING TRANSCRIPTIONAL ACTIVATOR DEVR_DOSR"/>
    <property type="match status" value="1"/>
</dbReference>
<dbReference type="InterPro" id="IPR005143">
    <property type="entry name" value="TF_LuxR_autoind-bd_dom"/>
</dbReference>
<dbReference type="RefSeq" id="WP_187084054.1">
    <property type="nucleotide sequence ID" value="NZ_JACORU010000011.1"/>
</dbReference>
<dbReference type="PROSITE" id="PS50043">
    <property type="entry name" value="HTH_LUXR_2"/>
    <property type="match status" value="1"/>
</dbReference>
<dbReference type="CDD" id="cd06170">
    <property type="entry name" value="LuxR_C_like"/>
    <property type="match status" value="1"/>
</dbReference>
<accession>A0A923S4G1</accession>
<dbReference type="SUPFAM" id="SSF46894">
    <property type="entry name" value="C-terminal effector domain of the bipartite response regulators"/>
    <property type="match status" value="1"/>
</dbReference>
<reference evidence="5" key="1">
    <citation type="submission" date="2020-08" db="EMBL/GenBank/DDBJ databases">
        <title>Ramlibacter sp. GTP1 16S ribosomal RNA gene genome sequencing and assembly.</title>
        <authorList>
            <person name="Kang M."/>
        </authorList>
    </citation>
    <scope>NUCLEOTIDE SEQUENCE</scope>
    <source>
        <strain evidence="5">GTP1</strain>
    </source>
</reference>
<evidence type="ECO:0000256" key="1">
    <source>
        <dbReference type="ARBA" id="ARBA00023015"/>
    </source>
</evidence>
<feature type="domain" description="HTH luxR-type" evidence="4">
    <location>
        <begin position="172"/>
        <end position="237"/>
    </location>
</feature>
<dbReference type="InterPro" id="IPR036693">
    <property type="entry name" value="TF_LuxR_autoind-bd_dom_sf"/>
</dbReference>